<dbReference type="Pfam" id="PF05193">
    <property type="entry name" value="Peptidase_M16_C"/>
    <property type="match status" value="2"/>
</dbReference>
<dbReference type="InterPro" id="IPR007863">
    <property type="entry name" value="Peptidase_M16_C"/>
</dbReference>
<dbReference type="EMBL" id="PEYM01000128">
    <property type="protein sequence ID" value="PIS28535.1"/>
    <property type="molecule type" value="Genomic_DNA"/>
</dbReference>
<accession>A0A2H0XUU5</accession>
<evidence type="ECO:0000259" key="4">
    <source>
        <dbReference type="Pfam" id="PF05193"/>
    </source>
</evidence>
<dbReference type="InterPro" id="IPR011249">
    <property type="entry name" value="Metalloenz_LuxS/M16"/>
</dbReference>
<feature type="domain" description="Peptidase M16 N-terminal" evidence="3">
    <location>
        <begin position="202"/>
        <end position="331"/>
    </location>
</feature>
<evidence type="ECO:0000313" key="5">
    <source>
        <dbReference type="EMBL" id="PIS28535.1"/>
    </source>
</evidence>
<feature type="domain" description="Peptidase M16 C-terminal" evidence="4">
    <location>
        <begin position="795"/>
        <end position="950"/>
    </location>
</feature>
<sequence length="1036" mass="112996">MSLYVRSERSMVQPRSQKGQGRNKNKLQLANHNLCHRPLSNKKKTIVRTPLATDAQKLLKEPTRQASPSSVIPPLLISLVSALVMAYAASCAHTATVANENTLPDNLTGAKIDSLDEYFDLSITWRDGNHNGFMEDGEVSPLTWQIVRGVAEFHSEQAGQLQLSGTDLALFRTNLNDAMSPQPTQQFHRLVLPNGLILLLGADHSSPLVSVGFYVGAGSRDATIGGEAHLTEHLLTTRNQGGVDFFAMMAQRGTFINAQTGSLATRFMGMTRSNNLAEPVNYFSQALLHPSLSQANLSLEKMIIAREGEEAQADPIFALQTRLFETAFSNRRRQLLGDDLQALSRVTLADVQTFLARHYSPTNTIVSITGDIEPREAHHLIEQKLASWRPTLVTTTTLPAEPAQSKLIFRVLPAQPAQASFVALGYKTPTETEPNYAAVQVALHILNTRLKTRVPQLNLFDLPRSATIPYEAFFSILSGAVASTGMSQTLTDVLTEVEVLRRYGVTPGELHQAQIDLRLSKLRDQEDIERVQEEIARAELLATPELNQRLDEQIAALTPREVQSAAAAYFAQANCTMVVQPQAEAEESAGPNISEILQNVGSNLANITPTPRTTEPPHNESLPPLPTPTKIEVSHPEELFLPNGIKLAFQRNNRLPLVTFDIMFPTGGSEFTQDEVTLALQSMLAGNNGTSINDEIAAFGGRAKVEVLEDVAHVTVEVLSDKLLPAVDLMTSALTKSTISTNNLEQLREAHLSKLMGDLEDPRANGLRILRGLLKSPNLPPDPAGLRQKEGIDQLTPEDLRGCQDKLVRSGLVFSVVGDIAGPQIEHIKRQLKTLTIRQATTTEPTSTAPINKAVLRLPAPIPVAGALIGFNTLGSADPDYPALKVLSSILARRLSVAVREEKGLAYYITFKDETAVQSGFAYAAVQTSPENLEEVLALINEEINRLHTSSEGDDIINAEEVAQLIRLLSTREAIFTQTNSARATNLAQAVLAGSVADSNLSARFSKVTVADVRRLAQRLLDPEHSASLIIEPMQP</sequence>
<dbReference type="PANTHER" id="PTHR11851:SF49">
    <property type="entry name" value="MITOCHONDRIAL-PROCESSING PEPTIDASE SUBUNIT ALPHA"/>
    <property type="match status" value="1"/>
</dbReference>
<dbReference type="InterPro" id="IPR011765">
    <property type="entry name" value="Pept_M16_N"/>
</dbReference>
<evidence type="ECO:0000256" key="1">
    <source>
        <dbReference type="ARBA" id="ARBA00007261"/>
    </source>
</evidence>
<name>A0A2H0XUU5_UNCSA</name>
<organism evidence="5 6">
    <name type="scientific">Candidatus Saganbacteria bacterium CG08_land_8_20_14_0_20_45_16</name>
    <dbReference type="NCBI Taxonomy" id="2014293"/>
    <lineage>
        <taxon>Bacteria</taxon>
        <taxon>Bacillati</taxon>
        <taxon>Saganbacteria</taxon>
    </lineage>
</organism>
<reference evidence="5 6" key="1">
    <citation type="submission" date="2017-09" db="EMBL/GenBank/DDBJ databases">
        <title>Depth-based differentiation of microbial function through sediment-hosted aquifers and enrichment of novel symbionts in the deep terrestrial subsurface.</title>
        <authorList>
            <person name="Probst A.J."/>
            <person name="Ladd B."/>
            <person name="Jarett J.K."/>
            <person name="Geller-Mcgrath D.E."/>
            <person name="Sieber C.M."/>
            <person name="Emerson J.B."/>
            <person name="Anantharaman K."/>
            <person name="Thomas B.C."/>
            <person name="Malmstrom R."/>
            <person name="Stieglmeier M."/>
            <person name="Klingl A."/>
            <person name="Woyke T."/>
            <person name="Ryan C.M."/>
            <person name="Banfield J.F."/>
        </authorList>
    </citation>
    <scope>NUCLEOTIDE SEQUENCE [LARGE SCALE GENOMIC DNA]</scope>
    <source>
        <strain evidence="5">CG08_land_8_20_14_0_20_45_16</strain>
    </source>
</reference>
<comment type="similarity">
    <text evidence="1">Belongs to the peptidase M16 family.</text>
</comment>
<feature type="compositionally biased region" description="Polar residues" evidence="2">
    <location>
        <begin position="13"/>
        <end position="25"/>
    </location>
</feature>
<dbReference type="AlphaFoldDB" id="A0A2H0XUU5"/>
<proteinExistence type="inferred from homology"/>
<comment type="caution">
    <text evidence="5">The sequence shown here is derived from an EMBL/GenBank/DDBJ whole genome shotgun (WGS) entry which is preliminary data.</text>
</comment>
<dbReference type="Pfam" id="PF00675">
    <property type="entry name" value="Peptidase_M16"/>
    <property type="match status" value="1"/>
</dbReference>
<dbReference type="InterPro" id="IPR050361">
    <property type="entry name" value="MPP/UQCRC_Complex"/>
</dbReference>
<dbReference type="SUPFAM" id="SSF63411">
    <property type="entry name" value="LuxS/MPP-like metallohydrolase"/>
    <property type="match status" value="4"/>
</dbReference>
<evidence type="ECO:0000259" key="3">
    <source>
        <dbReference type="Pfam" id="PF00675"/>
    </source>
</evidence>
<dbReference type="PANTHER" id="PTHR11851">
    <property type="entry name" value="METALLOPROTEASE"/>
    <property type="match status" value="1"/>
</dbReference>
<protein>
    <recommendedName>
        <fullName evidence="7">Peptidase M16 C-terminal domain-containing protein</fullName>
    </recommendedName>
</protein>
<feature type="domain" description="Peptidase M16 C-terminal" evidence="4">
    <location>
        <begin position="346"/>
        <end position="514"/>
    </location>
</feature>
<dbReference type="Gene3D" id="3.30.830.10">
    <property type="entry name" value="Metalloenzyme, LuxS/M16 peptidase-like"/>
    <property type="match status" value="4"/>
</dbReference>
<feature type="region of interest" description="Disordered" evidence="2">
    <location>
        <begin position="1"/>
        <end position="25"/>
    </location>
</feature>
<gene>
    <name evidence="5" type="ORF">COT42_07790</name>
</gene>
<evidence type="ECO:0000313" key="6">
    <source>
        <dbReference type="Proteomes" id="UP000231343"/>
    </source>
</evidence>
<evidence type="ECO:0000256" key="2">
    <source>
        <dbReference type="SAM" id="MobiDB-lite"/>
    </source>
</evidence>
<evidence type="ECO:0008006" key="7">
    <source>
        <dbReference type="Google" id="ProtNLM"/>
    </source>
</evidence>
<dbReference type="Proteomes" id="UP000231343">
    <property type="component" value="Unassembled WGS sequence"/>
</dbReference>
<dbReference type="GO" id="GO:0046872">
    <property type="term" value="F:metal ion binding"/>
    <property type="evidence" value="ECO:0007669"/>
    <property type="project" value="InterPro"/>
</dbReference>